<dbReference type="AlphaFoldDB" id="A0A8E2AVK3"/>
<name>A0A8E2AVK3_9APHY</name>
<dbReference type="SUPFAM" id="SSF81301">
    <property type="entry name" value="Nucleotidyltransferase"/>
    <property type="match status" value="1"/>
</dbReference>
<keyword evidence="2" id="KW-1185">Reference proteome</keyword>
<dbReference type="EMBL" id="KV722386">
    <property type="protein sequence ID" value="OCH91386.1"/>
    <property type="molecule type" value="Genomic_DNA"/>
</dbReference>
<evidence type="ECO:0000313" key="2">
    <source>
        <dbReference type="Proteomes" id="UP000250043"/>
    </source>
</evidence>
<accession>A0A8E2AVK3</accession>
<evidence type="ECO:0008006" key="3">
    <source>
        <dbReference type="Google" id="ProtNLM"/>
    </source>
</evidence>
<gene>
    <name evidence="1" type="ORF">OBBRIDRAFT_792319</name>
</gene>
<reference evidence="1 2" key="1">
    <citation type="submission" date="2016-07" db="EMBL/GenBank/DDBJ databases">
        <title>Draft genome of the white-rot fungus Obba rivulosa 3A-2.</title>
        <authorList>
            <consortium name="DOE Joint Genome Institute"/>
            <person name="Miettinen O."/>
            <person name="Riley R."/>
            <person name="Acob R."/>
            <person name="Barry K."/>
            <person name="Cullen D."/>
            <person name="De Vries R."/>
            <person name="Hainaut M."/>
            <person name="Hatakka A."/>
            <person name="Henrissat B."/>
            <person name="Hilden K."/>
            <person name="Kuo R."/>
            <person name="Labutti K."/>
            <person name="Lipzen A."/>
            <person name="Makela M.R."/>
            <person name="Sandor L."/>
            <person name="Spatafora J.W."/>
            <person name="Grigoriev I.V."/>
            <person name="Hibbett D.S."/>
        </authorList>
    </citation>
    <scope>NUCLEOTIDE SEQUENCE [LARGE SCALE GENOMIC DNA]</scope>
    <source>
        <strain evidence="1 2">3A-2</strain>
    </source>
</reference>
<proteinExistence type="predicted"/>
<sequence>MSPQIVSVSSSQEDHKCAARALSEQLDKLGCRYAFIGGFAWSLLGSVRPTEDIDVLIETQGTDISVLRESLVELNGHFAKLGFKLYYVQSPSEDVAREELVRRSRNNVLVETLQAGMLGLPVAAEPTIMVGDHSIRILHPCILILTKFKRWSVSHTSTRPKTIRKVASDRNDINFLIQWLAERQIVIQFQLYQGKSKPELLLMVRRFHDKYMESTDLMGSLRSIMPDDWGTMLALPAPEESSDVPPL</sequence>
<organism evidence="1 2">
    <name type="scientific">Obba rivulosa</name>
    <dbReference type="NCBI Taxonomy" id="1052685"/>
    <lineage>
        <taxon>Eukaryota</taxon>
        <taxon>Fungi</taxon>
        <taxon>Dikarya</taxon>
        <taxon>Basidiomycota</taxon>
        <taxon>Agaricomycotina</taxon>
        <taxon>Agaricomycetes</taxon>
        <taxon>Polyporales</taxon>
        <taxon>Gelatoporiaceae</taxon>
        <taxon>Obba</taxon>
    </lineage>
</organism>
<dbReference type="Gene3D" id="3.30.460.40">
    <property type="match status" value="1"/>
</dbReference>
<protein>
    <recommendedName>
        <fullName evidence="3">Nucleotidyltransferase family protein</fullName>
    </recommendedName>
</protein>
<evidence type="ECO:0000313" key="1">
    <source>
        <dbReference type="EMBL" id="OCH91386.1"/>
    </source>
</evidence>
<dbReference type="Proteomes" id="UP000250043">
    <property type="component" value="Unassembled WGS sequence"/>
</dbReference>
<dbReference type="InterPro" id="IPR043519">
    <property type="entry name" value="NT_sf"/>
</dbReference>
<dbReference type="OrthoDB" id="10066232at2759"/>